<evidence type="ECO:0000256" key="1">
    <source>
        <dbReference type="ARBA" id="ARBA00001957"/>
    </source>
</evidence>
<feature type="domain" description="Carrier" evidence="8">
    <location>
        <begin position="2298"/>
        <end position="2372"/>
    </location>
</feature>
<keyword evidence="7" id="KW-0045">Antibiotic biosynthesis</keyword>
<dbReference type="SUPFAM" id="SSF51735">
    <property type="entry name" value="NAD(P)-binding Rossmann-fold domains"/>
    <property type="match status" value="1"/>
</dbReference>
<dbReference type="PANTHER" id="PTHR45398">
    <property type="match status" value="1"/>
</dbReference>
<keyword evidence="5" id="KW-0547">Nucleotide-binding</keyword>
<dbReference type="SUPFAM" id="SSF47336">
    <property type="entry name" value="ACP-like"/>
    <property type="match status" value="2"/>
</dbReference>
<keyword evidence="4" id="KW-0597">Phosphoprotein</keyword>
<evidence type="ECO:0000256" key="2">
    <source>
        <dbReference type="ARBA" id="ARBA00006432"/>
    </source>
</evidence>
<dbReference type="Gene3D" id="3.30.559.10">
    <property type="entry name" value="Chloramphenicol acetyltransferase-like domain"/>
    <property type="match status" value="3"/>
</dbReference>
<dbReference type="EMBL" id="AB248763">
    <property type="protein sequence ID" value="BAE95015.1"/>
    <property type="molecule type" value="Genomic_DNA"/>
</dbReference>
<feature type="domain" description="Carrier" evidence="8">
    <location>
        <begin position="1239"/>
        <end position="1314"/>
    </location>
</feature>
<dbReference type="PROSITE" id="PS00012">
    <property type="entry name" value="PHOSPHOPANTETHEINE"/>
    <property type="match status" value="2"/>
</dbReference>
<dbReference type="InterPro" id="IPR006162">
    <property type="entry name" value="Ppantetheine_attach_site"/>
</dbReference>
<dbReference type="InterPro" id="IPR010060">
    <property type="entry name" value="NRPS_synth"/>
</dbReference>
<dbReference type="InterPro" id="IPR049490">
    <property type="entry name" value="C883_1060-like_KR_N"/>
</dbReference>
<reference evidence="9" key="1">
    <citation type="submission" date="2006-02" db="EMBL/GenBank/DDBJ databases">
        <title>Partial nucleotide sequence of putative non-ribosomal peptide synthetase for emetic toxin production and detection of emetic toxin producing Bacillus cereus by PCR.</title>
        <authorList>
            <person name="Miyamoto T."/>
            <person name="Itoh Y."/>
            <person name="Hayashi S."/>
            <person name="Sadakari K."/>
            <person name="Kamikado H."/>
            <person name="Honjoh K."/>
            <person name="Kobayashi H."/>
        </authorList>
    </citation>
    <scope>NUCLEOTIDE SEQUENCE</scope>
    <source>
        <strain evidence="9">No.55</strain>
    </source>
</reference>
<keyword evidence="3" id="KW-0596">Phosphopantetheine</keyword>
<dbReference type="Pfam" id="PF00550">
    <property type="entry name" value="PP-binding"/>
    <property type="match status" value="2"/>
</dbReference>
<dbReference type="FunFam" id="2.30.38.10:FF:000001">
    <property type="entry name" value="Non-ribosomal peptide synthetase PvdI"/>
    <property type="match status" value="1"/>
</dbReference>
<dbReference type="FunFam" id="3.40.50.12780:FF:000012">
    <property type="entry name" value="Non-ribosomal peptide synthetase"/>
    <property type="match status" value="1"/>
</dbReference>
<dbReference type="FunFam" id="3.40.50.980:FF:000001">
    <property type="entry name" value="Non-ribosomal peptide synthetase"/>
    <property type="match status" value="1"/>
</dbReference>
<dbReference type="InterPro" id="IPR010071">
    <property type="entry name" value="AA_adenyl_dom"/>
</dbReference>
<dbReference type="InterPro" id="IPR000873">
    <property type="entry name" value="AMP-dep_synth/lig_dom"/>
</dbReference>
<dbReference type="SMART" id="SM00823">
    <property type="entry name" value="PKS_PP"/>
    <property type="match status" value="2"/>
</dbReference>
<dbReference type="PROSITE" id="PS50075">
    <property type="entry name" value="CARRIER"/>
    <property type="match status" value="2"/>
</dbReference>
<dbReference type="Gene3D" id="2.30.38.10">
    <property type="entry name" value="Luciferase, Domain 3"/>
    <property type="match status" value="2"/>
</dbReference>
<dbReference type="GO" id="GO:0031177">
    <property type="term" value="F:phosphopantetheine binding"/>
    <property type="evidence" value="ECO:0007669"/>
    <property type="project" value="InterPro"/>
</dbReference>
<keyword evidence="6" id="KW-0067">ATP-binding</keyword>
<evidence type="ECO:0000256" key="5">
    <source>
        <dbReference type="ARBA" id="ARBA00022741"/>
    </source>
</evidence>
<comment type="cofactor">
    <cofactor evidence="1">
        <name>pantetheine 4'-phosphate</name>
        <dbReference type="ChEBI" id="CHEBI:47942"/>
    </cofactor>
</comment>
<evidence type="ECO:0000256" key="4">
    <source>
        <dbReference type="ARBA" id="ARBA00022553"/>
    </source>
</evidence>
<dbReference type="InterPro" id="IPR020806">
    <property type="entry name" value="PKS_PP-bd"/>
</dbReference>
<dbReference type="NCBIfam" id="TIGR01733">
    <property type="entry name" value="AA-adenyl-dom"/>
    <property type="match status" value="1"/>
</dbReference>
<evidence type="ECO:0000313" key="9">
    <source>
        <dbReference type="EMBL" id="BAE95015.1"/>
    </source>
</evidence>
<dbReference type="GO" id="GO:0017000">
    <property type="term" value="P:antibiotic biosynthetic process"/>
    <property type="evidence" value="ECO:0007669"/>
    <property type="project" value="UniProtKB-KW"/>
</dbReference>
<dbReference type="CDD" id="cd19543">
    <property type="entry name" value="DCL_NRPS"/>
    <property type="match status" value="1"/>
</dbReference>
<dbReference type="SUPFAM" id="SSF56801">
    <property type="entry name" value="Acetyl-CoA synthetase-like"/>
    <property type="match status" value="3"/>
</dbReference>
<dbReference type="InterPro" id="IPR057326">
    <property type="entry name" value="KR_dom"/>
</dbReference>
<dbReference type="InterPro" id="IPR009081">
    <property type="entry name" value="PP-bd_ACP"/>
</dbReference>
<dbReference type="InterPro" id="IPR023213">
    <property type="entry name" value="CAT-like_dom_sf"/>
</dbReference>
<dbReference type="Pfam" id="PF08659">
    <property type="entry name" value="KR"/>
    <property type="match status" value="1"/>
</dbReference>
<gene>
    <name evidence="9" type="primary">crs1</name>
</gene>
<dbReference type="InterPro" id="IPR045851">
    <property type="entry name" value="AMP-bd_C_sf"/>
</dbReference>
<dbReference type="InterPro" id="IPR013968">
    <property type="entry name" value="PKS_KR"/>
</dbReference>
<dbReference type="GO" id="GO:0043041">
    <property type="term" value="P:amino acid activation for nonribosomal peptide biosynthetic process"/>
    <property type="evidence" value="ECO:0007669"/>
    <property type="project" value="UniProtKB-ARBA"/>
</dbReference>
<dbReference type="CDD" id="cd19534">
    <property type="entry name" value="E_NRPS"/>
    <property type="match status" value="1"/>
</dbReference>
<dbReference type="Gene3D" id="1.10.1200.10">
    <property type="entry name" value="ACP-like"/>
    <property type="match status" value="2"/>
</dbReference>
<dbReference type="SUPFAM" id="SSF52777">
    <property type="entry name" value="CoA-dependent acyltransferases"/>
    <property type="match status" value="6"/>
</dbReference>
<dbReference type="InterPro" id="IPR001242">
    <property type="entry name" value="Condensation_dom"/>
</dbReference>
<evidence type="ECO:0000256" key="3">
    <source>
        <dbReference type="ARBA" id="ARBA00022450"/>
    </source>
</evidence>
<proteinExistence type="inferred from homology"/>
<dbReference type="FunFam" id="3.30.300.30:FF:000010">
    <property type="entry name" value="Enterobactin synthetase component F"/>
    <property type="match status" value="1"/>
</dbReference>
<dbReference type="InterPro" id="IPR020845">
    <property type="entry name" value="AMP-binding_CS"/>
</dbReference>
<dbReference type="CDD" id="cd08953">
    <property type="entry name" value="KR_2_SDR_x"/>
    <property type="match status" value="1"/>
</dbReference>
<protein>
    <submittedName>
        <fullName evidence="9">Cereulide synthetase 1</fullName>
    </submittedName>
</protein>
<dbReference type="Gene3D" id="3.40.50.980">
    <property type="match status" value="2"/>
</dbReference>
<dbReference type="Pfam" id="PF21394">
    <property type="entry name" value="Beta-ketacyl_N"/>
    <property type="match status" value="1"/>
</dbReference>
<dbReference type="NCBIfam" id="TIGR01720">
    <property type="entry name" value="NRPS-para261"/>
    <property type="match status" value="1"/>
</dbReference>
<dbReference type="InterPro" id="IPR025110">
    <property type="entry name" value="AMP-bd_C"/>
</dbReference>
<dbReference type="InterPro" id="IPR036736">
    <property type="entry name" value="ACP-like_sf"/>
</dbReference>
<organism evidence="9">
    <name type="scientific">Bacillus cereus</name>
    <dbReference type="NCBI Taxonomy" id="1396"/>
    <lineage>
        <taxon>Bacteria</taxon>
        <taxon>Bacillati</taxon>
        <taxon>Bacillota</taxon>
        <taxon>Bacilli</taxon>
        <taxon>Bacillales</taxon>
        <taxon>Bacillaceae</taxon>
        <taxon>Bacillus</taxon>
        <taxon>Bacillus cereus group</taxon>
    </lineage>
</organism>
<evidence type="ECO:0000259" key="8">
    <source>
        <dbReference type="PROSITE" id="PS50075"/>
    </source>
</evidence>
<dbReference type="InterPro" id="IPR036291">
    <property type="entry name" value="NAD(P)-bd_dom_sf"/>
</dbReference>
<dbReference type="Gene3D" id="3.40.50.720">
    <property type="entry name" value="NAD(P)-binding Rossmann-like Domain"/>
    <property type="match status" value="1"/>
</dbReference>
<dbReference type="Gene3D" id="3.30.300.30">
    <property type="match status" value="2"/>
</dbReference>
<sequence length="3391" mass="387644">MNQLGKSKNLHNGGMMEMKRVEEHDHIHVLNEIENECERRYGRSNIAIMLEKHGVHEQPLHIEDLFHEVEMQEHSRVSRHETVLMTDKQCIDESGKPLALRFGEPLHLDDCTPKTLQEILKRAAKQAKDKGMTFVYEDGHEEYLSYQEMLADAERLLKGLRNLGIQPGESILFQFKDNKHFVTAFWACILGGFLPTPLGTAPIYSEQNAQVLKLYNTWQLLEQPIILTEFELKEEIAAIRTTLQRQEIVIHSIENVMDTARDTNWFPCTEDTIVLNLLTSGSTGVPKCVQHKSKSIIARTVSNCIDRQLDEKEVSLNWMPLDHVGGIVMCHIRDTYLMCQQVNCLISAFIENPLNWLHWIDAYSATFTWAPNFAFSLINQYEEEIKSSSWNLSSMRYIVNGGEAVISSVGMKFLQLLQQHQLPSNCLIPTFGMSEVSSGIIECHSFYTQTTNTGMLYVDKNSLDGNLQFTYEGHQNAIVFTEVGRPMPGIGIRIVDEDNQCLSEDRIGRFQIHGPTVMNGYFKNDEANAESFTEDGWFDSGDLGFIHNGNLVITGRKKDMIVVHGANYYNYEIEALVEQVPGVETTFVCATSVKSAEGAEELAIFFVPVINHVSVMFATMQQIKQIVARKMGITPKVIIPIQKEAFFKTDSGKITRNAFQKQFENGAYREITQKIDCHLQNEKTLSQWFYREKLVESKLGKSVSSQKETYVFFRQGKSFHHVLKEKLTQHSVVIVDVGETFGEIHPNHYQINPKNKMDYVRLFEELAKRNVEDQVFHLLHAWNYCDTVPTFRSVEDLANAQYLGVFSVMFALQAIMHAKLPLRRVTVIATNSVGLEAKEMNYSCSTLEGYVKTLPAEFENLQVKYIDIEGKDIQFDTETVWKELQQQETIPVVLYRDEKRYKIGLEKVPMLEQKEKNIPFQQQGFYIITGGLGGLGTLVAKLLLERYSANVLLLGRTEIETNAEKMRLLDSLKEYEQYGGTVQYKMCNVMDLDAMRKVVHSQEERLQQKVNGIIHLAGIIQEILIEKQTEKELHAMFEAKVYASWVLHEIVKERQDCLYITTSSARTLLPGMTISAYCSANRFVENFAYYQRSQNVNSYCFSWSFWNEIGMGTNLLIKNALIAKGFQLIDDQKGIYSLLAGLKGNEPNVFVGINHEKEEMAHLIGTEEQETQQLTIYITPEYLHILEEVFSILNREEFGGLEKEIVILPKLPLDEYGKVDQTRLAHASDSRFGKKQHIVPRNDIEEKIAFIWEGLLNKKDISVLDHFFELGGDSLKATQMISALKKNFAVTITQQEFFQSSTVEELASLVEKKLSRTRTHEMDIVTFSDRGNVVEMSSAQKRQWFLYEMDRENPYYNNTLVIRLTGEIHLPILRSSIIELVNKHETLRTTFVMVDGIPSQIIADEELVEIEEIDLKHLSAEETLQKLEGLRQREANTAFKIENSAFRAKVILIDEKRVEILLSVHHIVSDGWSMGILVKDIAEIYEDIRQWGESKQEPLPIQYADYTLWQNEFMKGEEFSKQLSYWKEKLAEDIPVLDLPLDKPRPPIQTYRGKVKTFTLHENMTRMLKEICQEEECTLFMLLLSAFSSLLHRYTGQEDLVVGSLVANRNREQIEKLIGFFVNTLPLRINLHREMQFTELLSQVKKTTIDAYDHQDVPFELLVDELQIERDSSRNALFQVLFVLQNAQLQAVDLEKATMELEILDSDTAKFDMSVQIFELEDTLSIKLEYNTDLFFDDTIERFLAHYETILASVIHNQKAKIGELSILPQSEYTKLVSEWNEKSATYNGNQCIHELFEAAVHKTPSATALIYRNKEMTYEDVNAQANALAHKLRDAGVGPNQVVGVLCDRSFEMVVGILAVLKAGGAYLPIDTAYPMQRTEYVLQNSEATILLTKECYLKESLDFEGEVFYLDDARLFEGDRRDLQNINNPTNLAYIIYTSGSTGNPKGVMVAHQSVVNLLLDLQEKYPVLAEDKHLLKTTYTFDVSVAEIFGWFHAGGTLVIAGHGDEKDPEKLIQLIQCHKVTHINFVPSMLHAMLQALDEKDFAIMNRLKYIIVAGEAVSPELCNRLYAHCPNVKLENLYGPTEGTIYATGFSIHKEMNVANVPIGKPLSHVETYILDQNNQIVPIGVPGELCLGGICVAKGYMKEPVLTEEKFVVNPMKQSERMYRTGDLVRWLADGNIEYLGRIDNQVKIRGFRIELGEIEAAIAALEDVVQTIVTTMTDHKGANKIVAYVVSEKYDEERIREHVKKTLPQYMVPSYFVSMKALPLNKNGKVDRKQLHSVDLYETSMDTVIVGPRNEKEAMLSVIWQELLGLENISVHDNFFKLGGDSILAIQMIGRVKQQNYYLNPKQIFQYQTIAELASKLQVQQVGILPEEGLVTGEIGVTPIQQWYFEQDFVNPHHWNLPALIQFETPHEASVVSKALAALLTHHDALRLIYRRKDGKWVQRFDETLSTVSLDVFDAFPTGEEALYEVCEQLQRQLNITEGPVLKAALFNFEDSRQALFIAVHHLVVDGVSWRILFEDIMNGIATLERGEEIVLPKKTNSFKQWTTTLSQYANTEVALQEYDYWMKVDQHVTQPTALKSVATNTEEQATILTAQLDFVYTEKLMKEAHNAFHTEINDLLLTALYRTIVPWDNSNTMAIYLEGHGREEIIPGMDLSRTVGWFTTLFPVCLASNGTTIAAQLMDVKETLRKIPNKGIGYGILKYMTNQVMVGKEIKLQRNPGILFNYLGELQKDGANTIALASKETGIYHCPKATRETLLDFNLILQDGRLNIYVTIHQQLLEDEQMKRLADVYVSKLKEVIDCCLAITESVYTPSDFPLASLTQQQLDALPVKVKDIYPLSPVQKGMLFHSVLHPESTTYFGQVHGTVTGTIDVEKLEEAWNIVVERHPILSTIYMWEGLEEPIQIVINHGQLKIHQVDISQYDESEQIKVLEKILREDRQRPFQLDEYPLIRVALVKKNEYEYELIWSFHHISIDGWSIFLVLSEVVAAYKQLIQQRKVALPDAGKYKSFIEWTNEQDQAKAKAFWKEYMKGFTAPTSLLGKTDKEEEQDEISQISLSLTKEETEKINHFVRQKGYTLNTIVQGALALLVRSDADVDDIVFGVTVSGRNAEIERVNKMAGLFINTLPLRVQLHDGQTLQDVLTNVQQASLDLREYEYSLLTDIKEVSEIKNTNELFQCILVFENYPIDAQMKEEHEVITLGELHSYEKTNYDLTFIVIPGEELIMRVSYEKGRWDERILYHKLQNLKQTILKILDDCDVTLSEFTPISAEQESVILQGWSKEAQVLNLVDEQEEIYRTVNENVDGVEIFILDAHAKPVPVGVPGEIYIATRNLYDDCGEWADWMEENAILNTFTSSENPFLYKTGDIGIWTEAATIKILELI</sequence>
<accession>Q1ER08</accession>
<evidence type="ECO:0000256" key="6">
    <source>
        <dbReference type="ARBA" id="ARBA00022840"/>
    </source>
</evidence>
<comment type="similarity">
    <text evidence="2">Belongs to the ATP-dependent AMP-binding enzyme family.</text>
</comment>
<dbReference type="CDD" id="cd05906">
    <property type="entry name" value="A_NRPS_TubE_like"/>
    <property type="match status" value="1"/>
</dbReference>
<dbReference type="Gene3D" id="3.40.50.12780">
    <property type="entry name" value="N-terminal domain of ligase-like"/>
    <property type="match status" value="1"/>
</dbReference>
<dbReference type="CDD" id="cd19531">
    <property type="entry name" value="LCL_NRPS-like"/>
    <property type="match status" value="1"/>
</dbReference>
<dbReference type="PANTHER" id="PTHR45398:SF1">
    <property type="entry name" value="ENZYME, PUTATIVE (JCVI)-RELATED"/>
    <property type="match status" value="1"/>
</dbReference>
<evidence type="ECO:0000256" key="7">
    <source>
        <dbReference type="ARBA" id="ARBA00023194"/>
    </source>
</evidence>
<dbReference type="GO" id="GO:0008610">
    <property type="term" value="P:lipid biosynthetic process"/>
    <property type="evidence" value="ECO:0007669"/>
    <property type="project" value="UniProtKB-ARBA"/>
</dbReference>
<dbReference type="Pfam" id="PF13193">
    <property type="entry name" value="AMP-binding_C"/>
    <property type="match status" value="1"/>
</dbReference>
<dbReference type="Pfam" id="PF00668">
    <property type="entry name" value="Condensation"/>
    <property type="match status" value="3"/>
</dbReference>
<dbReference type="Pfam" id="PF00501">
    <property type="entry name" value="AMP-binding"/>
    <property type="match status" value="2"/>
</dbReference>
<dbReference type="FunFam" id="1.10.1200.10:FF:000005">
    <property type="entry name" value="Nonribosomal peptide synthetase 1"/>
    <property type="match status" value="2"/>
</dbReference>
<dbReference type="PROSITE" id="PS00455">
    <property type="entry name" value="AMP_BINDING"/>
    <property type="match status" value="1"/>
</dbReference>
<dbReference type="GO" id="GO:0003824">
    <property type="term" value="F:catalytic activity"/>
    <property type="evidence" value="ECO:0007669"/>
    <property type="project" value="InterPro"/>
</dbReference>
<dbReference type="Gene3D" id="3.30.559.30">
    <property type="entry name" value="Nonribosomal peptide synthetase, condensation domain"/>
    <property type="match status" value="3"/>
</dbReference>
<dbReference type="GO" id="GO:0044550">
    <property type="term" value="P:secondary metabolite biosynthetic process"/>
    <property type="evidence" value="ECO:0007669"/>
    <property type="project" value="UniProtKB-ARBA"/>
</dbReference>
<dbReference type="CDD" id="cd05930">
    <property type="entry name" value="A_NRPS"/>
    <property type="match status" value="1"/>
</dbReference>
<dbReference type="GO" id="GO:0005524">
    <property type="term" value="F:ATP binding"/>
    <property type="evidence" value="ECO:0007669"/>
    <property type="project" value="UniProtKB-KW"/>
</dbReference>
<dbReference type="SMART" id="SM00822">
    <property type="entry name" value="PKS_KR"/>
    <property type="match status" value="1"/>
</dbReference>
<name>Q1ER08_BACCE</name>
<dbReference type="InterPro" id="IPR042099">
    <property type="entry name" value="ANL_N_sf"/>
</dbReference>